<dbReference type="RefSeq" id="WP_026861595.1">
    <property type="nucleotide sequence ID" value="NZ_PIQE01000001.1"/>
</dbReference>
<organism evidence="2 3">
    <name type="scientific">Pseudidiomarina sediminum</name>
    <dbReference type="NCBI Taxonomy" id="431675"/>
    <lineage>
        <taxon>Bacteria</taxon>
        <taxon>Pseudomonadati</taxon>
        <taxon>Pseudomonadota</taxon>
        <taxon>Gammaproteobacteria</taxon>
        <taxon>Alteromonadales</taxon>
        <taxon>Idiomarinaceae</taxon>
        <taxon>Pseudidiomarina</taxon>
    </lineage>
</organism>
<keyword evidence="1" id="KW-1133">Transmembrane helix</keyword>
<protein>
    <submittedName>
        <fullName evidence="2">Uncharacterized protein</fullName>
    </submittedName>
</protein>
<reference evidence="3" key="1">
    <citation type="journal article" date="2018" name="Front. Microbiol.">
        <title>Genome-Based Analysis Reveals the Taxonomy and Diversity of the Family Idiomarinaceae.</title>
        <authorList>
            <person name="Liu Y."/>
            <person name="Lai Q."/>
            <person name="Shao Z."/>
        </authorList>
    </citation>
    <scope>NUCLEOTIDE SEQUENCE [LARGE SCALE GENOMIC DNA]</scope>
    <source>
        <strain evidence="3">c121</strain>
    </source>
</reference>
<keyword evidence="1" id="KW-0472">Membrane</keyword>
<keyword evidence="3" id="KW-1185">Reference proteome</keyword>
<gene>
    <name evidence="2" type="ORF">CWI80_04250</name>
</gene>
<dbReference type="STRING" id="1122124.GCA_000423165_00547"/>
<feature type="transmembrane region" description="Helical" evidence="1">
    <location>
        <begin position="225"/>
        <end position="246"/>
    </location>
</feature>
<accession>A0A432Z9I7</accession>
<dbReference type="Proteomes" id="UP000287022">
    <property type="component" value="Unassembled WGS sequence"/>
</dbReference>
<dbReference type="EMBL" id="PIQE01000001">
    <property type="protein sequence ID" value="RUO74559.1"/>
    <property type="molecule type" value="Genomic_DNA"/>
</dbReference>
<evidence type="ECO:0000256" key="1">
    <source>
        <dbReference type="SAM" id="Phobius"/>
    </source>
</evidence>
<name>A0A432Z9I7_9GAMM</name>
<proteinExistence type="predicted"/>
<keyword evidence="1" id="KW-0812">Transmembrane</keyword>
<evidence type="ECO:0000313" key="2">
    <source>
        <dbReference type="EMBL" id="RUO74559.1"/>
    </source>
</evidence>
<evidence type="ECO:0000313" key="3">
    <source>
        <dbReference type="Proteomes" id="UP000287022"/>
    </source>
</evidence>
<sequence>MPETTTTAKASSSTQRLKSGLAQLVWRVNERLEWFKGSAEQPETAPKRRCACVVLARGLYQENWQSFNIRSYKALRKILKQKAQPRQLFYIGPWQDSQRQVLTITLSEQAQPLLLKAWLVFPESLVVSAAVSPGLYEVNSSQQSYFLFKTEQRWQTLLRSKLVNDATKAKLALGCSEQTAAQPLSQGQVSALCARGVAQVGSLYWQQALQQPQSGQQRQLPWQQLGVSLAVVAALYLALSSGYLLLKQTWVTQRLAEVTPQVSELLTAQNQFQQATSSLDELQRSFVDDERINNFWRMVAALPDDSVSLTYMTLTDSKLVIGGTAIDALQLLKDLHALPQVEKAEFASPVRDNRGVQQFRIDVVLKAGGATS</sequence>
<dbReference type="AlphaFoldDB" id="A0A432Z9I7"/>
<comment type="caution">
    <text evidence="2">The sequence shown here is derived from an EMBL/GenBank/DDBJ whole genome shotgun (WGS) entry which is preliminary data.</text>
</comment>